<reference evidence="6" key="1">
    <citation type="journal article" date="2019" name="Int. J. Syst. Evol. Microbiol.">
        <title>The Global Catalogue of Microorganisms (GCM) 10K type strain sequencing project: providing services to taxonomists for standard genome sequencing and annotation.</title>
        <authorList>
            <consortium name="The Broad Institute Genomics Platform"/>
            <consortium name="The Broad Institute Genome Sequencing Center for Infectious Disease"/>
            <person name="Wu L."/>
            <person name="Ma J."/>
        </authorList>
    </citation>
    <scope>NUCLEOTIDE SEQUENCE [LARGE SCALE GENOMIC DNA]</scope>
    <source>
        <strain evidence="6">JCM 17633</strain>
    </source>
</reference>
<dbReference type="GO" id="GO:0016301">
    <property type="term" value="F:kinase activity"/>
    <property type="evidence" value="ECO:0007669"/>
    <property type="project" value="UniProtKB-KW"/>
</dbReference>
<dbReference type="Proteomes" id="UP001501682">
    <property type="component" value="Unassembled WGS sequence"/>
</dbReference>
<dbReference type="PROSITE" id="PS00583">
    <property type="entry name" value="PFKB_KINASES_1"/>
    <property type="match status" value="1"/>
</dbReference>
<dbReference type="RefSeq" id="WP_344714061.1">
    <property type="nucleotide sequence ID" value="NZ_BAABCB010000018.1"/>
</dbReference>
<sequence length="294" mass="32216">MKNIVCFGEVLWDVFPNHKTIGGAPLNVALRLQSFGHKVAMITKIGKDALGETIFEYIKTNGVEVDYIQKDDHLKTGEVEVSLNEEGSATYVIHAPRAWDAIELTEAAKQITATSDAFIFGSLVARTAVSKATLYRLIDCAPYKIFDVNLRAPYYSLEELNYLMNAADFIKFNDDEIFEICNSLYGKSIALEECIRLISKQTSTASICVTLGAKGAVLFVDNEFYYNAGYTVNVIDTVGAGDAFLATLTHKLLIGSTPQNAINYACAVGAYVASQAGANPKFEKEDIEKLMLSI</sequence>
<accession>A0ABP8CU53</accession>
<evidence type="ECO:0000313" key="5">
    <source>
        <dbReference type="EMBL" id="GAA4243395.1"/>
    </source>
</evidence>
<proteinExistence type="inferred from homology"/>
<protein>
    <submittedName>
        <fullName evidence="5">Carbohydrate kinase</fullName>
    </submittedName>
</protein>
<dbReference type="Pfam" id="PF00294">
    <property type="entry name" value="PfkB"/>
    <property type="match status" value="1"/>
</dbReference>
<keyword evidence="2" id="KW-0808">Transferase</keyword>
<comment type="similarity">
    <text evidence="1">Belongs to the carbohydrate kinase PfkB family.</text>
</comment>
<dbReference type="PANTHER" id="PTHR43085:SF57">
    <property type="entry name" value="CARBOHYDRATE KINASE PFKB DOMAIN-CONTAINING PROTEIN"/>
    <property type="match status" value="1"/>
</dbReference>
<evidence type="ECO:0000256" key="3">
    <source>
        <dbReference type="ARBA" id="ARBA00022777"/>
    </source>
</evidence>
<keyword evidence="6" id="KW-1185">Reference proteome</keyword>
<organism evidence="5 6">
    <name type="scientific">Winogradskyella damuponensis</name>
    <dbReference type="NCBI Taxonomy" id="943939"/>
    <lineage>
        <taxon>Bacteria</taxon>
        <taxon>Pseudomonadati</taxon>
        <taxon>Bacteroidota</taxon>
        <taxon>Flavobacteriia</taxon>
        <taxon>Flavobacteriales</taxon>
        <taxon>Flavobacteriaceae</taxon>
        <taxon>Winogradskyella</taxon>
    </lineage>
</organism>
<dbReference type="InterPro" id="IPR050306">
    <property type="entry name" value="PfkB_Carbo_kinase"/>
</dbReference>
<dbReference type="InterPro" id="IPR002173">
    <property type="entry name" value="Carboh/pur_kinase_PfkB_CS"/>
</dbReference>
<gene>
    <name evidence="5" type="ORF">GCM10022292_17790</name>
</gene>
<comment type="caution">
    <text evidence="5">The sequence shown here is derived from an EMBL/GenBank/DDBJ whole genome shotgun (WGS) entry which is preliminary data.</text>
</comment>
<evidence type="ECO:0000256" key="2">
    <source>
        <dbReference type="ARBA" id="ARBA00022679"/>
    </source>
</evidence>
<dbReference type="EMBL" id="BAABCB010000018">
    <property type="protein sequence ID" value="GAA4243395.1"/>
    <property type="molecule type" value="Genomic_DNA"/>
</dbReference>
<dbReference type="SUPFAM" id="SSF53613">
    <property type="entry name" value="Ribokinase-like"/>
    <property type="match status" value="1"/>
</dbReference>
<dbReference type="InterPro" id="IPR029056">
    <property type="entry name" value="Ribokinase-like"/>
</dbReference>
<evidence type="ECO:0000313" key="6">
    <source>
        <dbReference type="Proteomes" id="UP001501682"/>
    </source>
</evidence>
<dbReference type="CDD" id="cd01167">
    <property type="entry name" value="bac_FRK"/>
    <property type="match status" value="1"/>
</dbReference>
<feature type="domain" description="Carbohydrate kinase PfkB" evidence="4">
    <location>
        <begin position="13"/>
        <end position="281"/>
    </location>
</feature>
<dbReference type="PANTHER" id="PTHR43085">
    <property type="entry name" value="HEXOKINASE FAMILY MEMBER"/>
    <property type="match status" value="1"/>
</dbReference>
<dbReference type="Gene3D" id="3.40.1190.20">
    <property type="match status" value="1"/>
</dbReference>
<name>A0ABP8CU53_9FLAO</name>
<dbReference type="InterPro" id="IPR011611">
    <property type="entry name" value="PfkB_dom"/>
</dbReference>
<keyword evidence="3 5" id="KW-0418">Kinase</keyword>
<evidence type="ECO:0000256" key="1">
    <source>
        <dbReference type="ARBA" id="ARBA00010688"/>
    </source>
</evidence>
<evidence type="ECO:0000259" key="4">
    <source>
        <dbReference type="Pfam" id="PF00294"/>
    </source>
</evidence>